<dbReference type="Pfam" id="PF00196">
    <property type="entry name" value="GerE"/>
    <property type="match status" value="1"/>
</dbReference>
<dbReference type="GO" id="GO:0005737">
    <property type="term" value="C:cytoplasm"/>
    <property type="evidence" value="ECO:0007669"/>
    <property type="project" value="UniProtKB-SubCell"/>
</dbReference>
<keyword evidence="10" id="KW-1185">Reference proteome</keyword>
<dbReference type="OrthoDB" id="9780153at2"/>
<organism evidence="9 10">
    <name type="scientific">Oceanobacillus piezotolerans</name>
    <dbReference type="NCBI Taxonomy" id="2448030"/>
    <lineage>
        <taxon>Bacteria</taxon>
        <taxon>Bacillati</taxon>
        <taxon>Bacillota</taxon>
        <taxon>Bacilli</taxon>
        <taxon>Bacillales</taxon>
        <taxon>Bacillaceae</taxon>
        <taxon>Oceanobacillus</taxon>
    </lineage>
</organism>
<dbReference type="RefSeq" id="WP_121522221.1">
    <property type="nucleotide sequence ID" value="NZ_RCHR01000002.1"/>
</dbReference>
<protein>
    <submittedName>
        <fullName evidence="9">DNA-binding response regulator</fullName>
    </submittedName>
</protein>
<evidence type="ECO:0000256" key="4">
    <source>
        <dbReference type="ARBA" id="ARBA00023125"/>
    </source>
</evidence>
<dbReference type="SUPFAM" id="SSF46894">
    <property type="entry name" value="C-terminal effector domain of the bipartite response regulators"/>
    <property type="match status" value="1"/>
</dbReference>
<dbReference type="InterPro" id="IPR016032">
    <property type="entry name" value="Sig_transdc_resp-reg_C-effctor"/>
</dbReference>
<feature type="domain" description="HTH luxR-type" evidence="7">
    <location>
        <begin position="152"/>
        <end position="217"/>
    </location>
</feature>
<dbReference type="InterPro" id="IPR000792">
    <property type="entry name" value="Tscrpt_reg_LuxR_C"/>
</dbReference>
<evidence type="ECO:0000256" key="2">
    <source>
        <dbReference type="ARBA" id="ARBA00022553"/>
    </source>
</evidence>
<dbReference type="Proteomes" id="UP000270219">
    <property type="component" value="Unassembled WGS sequence"/>
</dbReference>
<comment type="subcellular location">
    <subcellularLocation>
        <location evidence="1">Cytoplasm</location>
    </subcellularLocation>
</comment>
<dbReference type="Pfam" id="PF00072">
    <property type="entry name" value="Response_reg"/>
    <property type="match status" value="1"/>
</dbReference>
<evidence type="ECO:0000259" key="7">
    <source>
        <dbReference type="PROSITE" id="PS50043"/>
    </source>
</evidence>
<evidence type="ECO:0000313" key="10">
    <source>
        <dbReference type="Proteomes" id="UP000270219"/>
    </source>
</evidence>
<dbReference type="SMART" id="SM00421">
    <property type="entry name" value="HTH_LUXR"/>
    <property type="match status" value="1"/>
</dbReference>
<evidence type="ECO:0000256" key="3">
    <source>
        <dbReference type="ARBA" id="ARBA00023015"/>
    </source>
</evidence>
<name>A0A498DE79_9BACI</name>
<dbReference type="GO" id="GO:0003677">
    <property type="term" value="F:DNA binding"/>
    <property type="evidence" value="ECO:0007669"/>
    <property type="project" value="UniProtKB-KW"/>
</dbReference>
<dbReference type="PROSITE" id="PS50110">
    <property type="entry name" value="RESPONSE_REGULATORY"/>
    <property type="match status" value="1"/>
</dbReference>
<keyword evidence="3" id="KW-0805">Transcription regulation</keyword>
<dbReference type="PANTHER" id="PTHR43214:SF43">
    <property type="entry name" value="TWO-COMPONENT RESPONSE REGULATOR"/>
    <property type="match status" value="1"/>
</dbReference>
<dbReference type="CDD" id="cd17535">
    <property type="entry name" value="REC_NarL-like"/>
    <property type="match status" value="1"/>
</dbReference>
<keyword evidence="2 6" id="KW-0597">Phosphoprotein</keyword>
<dbReference type="SUPFAM" id="SSF52172">
    <property type="entry name" value="CheY-like"/>
    <property type="match status" value="1"/>
</dbReference>
<dbReference type="Gene3D" id="3.40.50.2300">
    <property type="match status" value="1"/>
</dbReference>
<keyword evidence="4 9" id="KW-0238">DNA-binding</keyword>
<sequence>MISVVLVENSQIFLDGTIALLEKEEGIQVSGFAVNHKDAVLEIEEKMPDVILVDTAMPNEDGMKTILYIKKNHPNIKVIVVTAFMVEEQVFRAINCGVDGYLVTSQLAGSLGRVIREVYQGETTISGDVARLLTSRIKELSLNKKELFERRMKDFHPQLTNREIEIAYLLLQDYTNTQISNKLYISNGTVKNYISEIYNKIHIHNRKEAVEYLRDIVKM</sequence>
<keyword evidence="5" id="KW-0804">Transcription</keyword>
<evidence type="ECO:0000313" key="9">
    <source>
        <dbReference type="EMBL" id="RLL46970.1"/>
    </source>
</evidence>
<evidence type="ECO:0000256" key="5">
    <source>
        <dbReference type="ARBA" id="ARBA00023163"/>
    </source>
</evidence>
<comment type="caution">
    <text evidence="9">The sequence shown here is derived from an EMBL/GenBank/DDBJ whole genome shotgun (WGS) entry which is preliminary data.</text>
</comment>
<evidence type="ECO:0000256" key="6">
    <source>
        <dbReference type="PROSITE-ProRule" id="PRU00169"/>
    </source>
</evidence>
<evidence type="ECO:0000256" key="1">
    <source>
        <dbReference type="ARBA" id="ARBA00004496"/>
    </source>
</evidence>
<dbReference type="CDD" id="cd06170">
    <property type="entry name" value="LuxR_C_like"/>
    <property type="match status" value="1"/>
</dbReference>
<reference evidence="9 10" key="1">
    <citation type="submission" date="2018-10" db="EMBL/GenBank/DDBJ databases">
        <title>Oceanobacillus sp. YLB-02 draft genome.</title>
        <authorList>
            <person name="Yu L."/>
        </authorList>
    </citation>
    <scope>NUCLEOTIDE SEQUENCE [LARGE SCALE GENOMIC DNA]</scope>
    <source>
        <strain evidence="9 10">YLB-02</strain>
    </source>
</reference>
<dbReference type="InterPro" id="IPR058245">
    <property type="entry name" value="NreC/VraR/RcsB-like_REC"/>
</dbReference>
<dbReference type="AlphaFoldDB" id="A0A498DE79"/>
<dbReference type="EMBL" id="RCHR01000002">
    <property type="protein sequence ID" value="RLL46970.1"/>
    <property type="molecule type" value="Genomic_DNA"/>
</dbReference>
<proteinExistence type="predicted"/>
<dbReference type="InterPro" id="IPR011006">
    <property type="entry name" value="CheY-like_superfamily"/>
</dbReference>
<accession>A0A498DE79</accession>
<dbReference type="PROSITE" id="PS50043">
    <property type="entry name" value="HTH_LUXR_2"/>
    <property type="match status" value="1"/>
</dbReference>
<gene>
    <name evidence="9" type="ORF">D8M04_07180</name>
</gene>
<dbReference type="PANTHER" id="PTHR43214">
    <property type="entry name" value="TWO-COMPONENT RESPONSE REGULATOR"/>
    <property type="match status" value="1"/>
</dbReference>
<dbReference type="SMART" id="SM00448">
    <property type="entry name" value="REC"/>
    <property type="match status" value="1"/>
</dbReference>
<feature type="domain" description="Response regulatory" evidence="8">
    <location>
        <begin position="3"/>
        <end position="119"/>
    </location>
</feature>
<feature type="modified residue" description="4-aspartylphosphate" evidence="6">
    <location>
        <position position="54"/>
    </location>
</feature>
<dbReference type="InterPro" id="IPR039420">
    <property type="entry name" value="WalR-like"/>
</dbReference>
<dbReference type="GO" id="GO:0000160">
    <property type="term" value="P:phosphorelay signal transduction system"/>
    <property type="evidence" value="ECO:0007669"/>
    <property type="project" value="InterPro"/>
</dbReference>
<evidence type="ECO:0000259" key="8">
    <source>
        <dbReference type="PROSITE" id="PS50110"/>
    </source>
</evidence>
<dbReference type="PRINTS" id="PR00038">
    <property type="entry name" value="HTHLUXR"/>
</dbReference>
<dbReference type="GO" id="GO:0006355">
    <property type="term" value="P:regulation of DNA-templated transcription"/>
    <property type="evidence" value="ECO:0007669"/>
    <property type="project" value="InterPro"/>
</dbReference>
<dbReference type="InterPro" id="IPR001789">
    <property type="entry name" value="Sig_transdc_resp-reg_receiver"/>
</dbReference>